<dbReference type="PANTHER" id="PTHR42932">
    <property type="entry name" value="GENERAL STRESS PROTEIN 20U"/>
    <property type="match status" value="1"/>
</dbReference>
<protein>
    <recommendedName>
        <fullName evidence="3">Ferritin/DPS domain-containing protein</fullName>
    </recommendedName>
</protein>
<name>A0ABS0AWZ7_9BACT</name>
<dbReference type="InterPro" id="IPR008331">
    <property type="entry name" value="Ferritin_DPS_dom"/>
</dbReference>
<gene>
    <name evidence="4" type="ORF">NEPTK9_000163</name>
</gene>
<evidence type="ECO:0000313" key="4">
    <source>
        <dbReference type="EMBL" id="MBF5058666.1"/>
    </source>
</evidence>
<dbReference type="Proteomes" id="UP001194714">
    <property type="component" value="Unassembled WGS sequence"/>
</dbReference>
<evidence type="ECO:0000256" key="2">
    <source>
        <dbReference type="RuleBase" id="RU003875"/>
    </source>
</evidence>
<dbReference type="Pfam" id="PF00210">
    <property type="entry name" value="Ferritin"/>
    <property type="match status" value="1"/>
</dbReference>
<dbReference type="PROSITE" id="PS00819">
    <property type="entry name" value="DPS_2"/>
    <property type="match status" value="1"/>
</dbReference>
<feature type="domain" description="Ferritin/DPS" evidence="3">
    <location>
        <begin position="21"/>
        <end position="156"/>
    </location>
</feature>
<comment type="caution">
    <text evidence="4">The sequence shown here is derived from an EMBL/GenBank/DDBJ whole genome shotgun (WGS) entry which is preliminary data.</text>
</comment>
<dbReference type="RefSeq" id="WP_194846948.1">
    <property type="nucleotide sequence ID" value="NZ_JAAEJV010000002.1"/>
</dbReference>
<dbReference type="Gene3D" id="1.20.1260.10">
    <property type="match status" value="1"/>
</dbReference>
<proteinExistence type="inferred from homology"/>
<sequence length="158" mass="18058">MEKDTLSVNTAIEKRDEISELLYPLLASTYALYLKTQHCHWNVVGPQFYSFHLLFQSQYEELAEAIDEMAERIRALGSFPEGSFDTFSKASFIPEADKPLSAMEMIQALLEGHEALIQYMRKHLPFIEGEGDGATADFLNKRLVIHEKTAWTLRSTIL</sequence>
<organism evidence="4 5">
    <name type="scientific">Candidatus Neptunichlamydia vexilliferae</name>
    <dbReference type="NCBI Taxonomy" id="1651774"/>
    <lineage>
        <taxon>Bacteria</taxon>
        <taxon>Pseudomonadati</taxon>
        <taxon>Chlamydiota</taxon>
        <taxon>Chlamydiia</taxon>
        <taxon>Parachlamydiales</taxon>
        <taxon>Simkaniaceae</taxon>
        <taxon>Candidatus Neptunichlamydia</taxon>
    </lineage>
</organism>
<dbReference type="PANTHER" id="PTHR42932:SF3">
    <property type="entry name" value="DNA PROTECTION DURING STARVATION PROTEIN"/>
    <property type="match status" value="1"/>
</dbReference>
<dbReference type="InterPro" id="IPR009078">
    <property type="entry name" value="Ferritin-like_SF"/>
</dbReference>
<comment type="similarity">
    <text evidence="1 2">Belongs to the Dps family.</text>
</comment>
<evidence type="ECO:0000313" key="5">
    <source>
        <dbReference type="Proteomes" id="UP001194714"/>
    </source>
</evidence>
<dbReference type="EMBL" id="JAAEJV010000002">
    <property type="protein sequence ID" value="MBF5058666.1"/>
    <property type="molecule type" value="Genomic_DNA"/>
</dbReference>
<dbReference type="InterPro" id="IPR023188">
    <property type="entry name" value="DPS_DNA-bd_CS"/>
</dbReference>
<dbReference type="PRINTS" id="PR01346">
    <property type="entry name" value="HELNAPAPROT"/>
</dbReference>
<dbReference type="InterPro" id="IPR002177">
    <property type="entry name" value="DPS_DNA-bd"/>
</dbReference>
<accession>A0ABS0AWZ7</accession>
<dbReference type="InterPro" id="IPR012347">
    <property type="entry name" value="Ferritin-like"/>
</dbReference>
<dbReference type="PIRSF" id="PIRSF005900">
    <property type="entry name" value="Dps"/>
    <property type="match status" value="1"/>
</dbReference>
<evidence type="ECO:0000259" key="3">
    <source>
        <dbReference type="Pfam" id="PF00210"/>
    </source>
</evidence>
<reference evidence="4 5" key="1">
    <citation type="submission" date="2020-01" db="EMBL/GenBank/DDBJ databases">
        <title>Draft genome sequence of Cand. Neptunochlamydia vexilliferae K9.</title>
        <authorList>
            <person name="Schulz F."/>
            <person name="Koestlbacher S."/>
            <person name="Wascher F."/>
            <person name="Pizzetti I."/>
            <person name="Horn M."/>
        </authorList>
    </citation>
    <scope>NUCLEOTIDE SEQUENCE [LARGE SCALE GENOMIC DNA]</scope>
    <source>
        <strain evidence="4 5">K9</strain>
    </source>
</reference>
<keyword evidence="5" id="KW-1185">Reference proteome</keyword>
<dbReference type="SUPFAM" id="SSF47240">
    <property type="entry name" value="Ferritin-like"/>
    <property type="match status" value="1"/>
</dbReference>
<dbReference type="CDD" id="cd01043">
    <property type="entry name" value="DPS"/>
    <property type="match status" value="1"/>
</dbReference>
<evidence type="ECO:0000256" key="1">
    <source>
        <dbReference type="ARBA" id="ARBA00009497"/>
    </source>
</evidence>